<keyword evidence="11" id="KW-1185">Reference proteome</keyword>
<keyword evidence="5" id="KW-0238">DNA-binding</keyword>
<dbReference type="GO" id="GO:0032196">
    <property type="term" value="P:transposition"/>
    <property type="evidence" value="ECO:0007669"/>
    <property type="project" value="UniProtKB-KW"/>
</dbReference>
<evidence type="ECO:0000259" key="7">
    <source>
        <dbReference type="Pfam" id="PF01385"/>
    </source>
</evidence>
<evidence type="ECO:0000256" key="1">
    <source>
        <dbReference type="ARBA" id="ARBA00008761"/>
    </source>
</evidence>
<gene>
    <name evidence="10" type="ORF">FHU33_2811</name>
</gene>
<dbReference type="Pfam" id="PF07282">
    <property type="entry name" value="Cas12f1-like_TNB"/>
    <property type="match status" value="1"/>
</dbReference>
<accession>A0A543PH47</accession>
<feature type="domain" description="Transposase putative helix-turn-helix" evidence="9">
    <location>
        <begin position="15"/>
        <end position="50"/>
    </location>
</feature>
<evidence type="ECO:0000256" key="5">
    <source>
        <dbReference type="ARBA" id="ARBA00023125"/>
    </source>
</evidence>
<evidence type="ECO:0000313" key="10">
    <source>
        <dbReference type="EMBL" id="TQN43367.1"/>
    </source>
</evidence>
<protein>
    <submittedName>
        <fullName evidence="10">Putative transposase</fullName>
    </submittedName>
</protein>
<evidence type="ECO:0000256" key="2">
    <source>
        <dbReference type="ARBA" id="ARBA00022578"/>
    </source>
</evidence>
<keyword evidence="4" id="KW-0862">Zinc</keyword>
<keyword evidence="3" id="KW-0479">Metal-binding</keyword>
<dbReference type="GO" id="GO:0003677">
    <property type="term" value="F:DNA binding"/>
    <property type="evidence" value="ECO:0007669"/>
    <property type="project" value="UniProtKB-KW"/>
</dbReference>
<evidence type="ECO:0000259" key="8">
    <source>
        <dbReference type="Pfam" id="PF07282"/>
    </source>
</evidence>
<dbReference type="InterPro" id="IPR010095">
    <property type="entry name" value="Cas12f1-like_TNB"/>
</dbReference>
<dbReference type="Pfam" id="PF12323">
    <property type="entry name" value="HTH_OrfB_IS605"/>
    <property type="match status" value="1"/>
</dbReference>
<dbReference type="AlphaFoldDB" id="A0A543PH47"/>
<feature type="domain" description="Probable transposase IS891/IS1136/IS1341" evidence="7">
    <location>
        <begin position="206"/>
        <end position="318"/>
    </location>
</feature>
<dbReference type="OrthoDB" id="6230307at2"/>
<proteinExistence type="inferred from homology"/>
<dbReference type="InterPro" id="IPR021027">
    <property type="entry name" value="Transposase_put_HTH"/>
</dbReference>
<organism evidence="10 11">
    <name type="scientific">Blastococcus colisei</name>
    <dbReference type="NCBI Taxonomy" id="1564162"/>
    <lineage>
        <taxon>Bacteria</taxon>
        <taxon>Bacillati</taxon>
        <taxon>Actinomycetota</taxon>
        <taxon>Actinomycetes</taxon>
        <taxon>Geodermatophilales</taxon>
        <taxon>Geodermatophilaceae</taxon>
        <taxon>Blastococcus</taxon>
    </lineage>
</organism>
<name>A0A543PH47_9ACTN</name>
<dbReference type="NCBIfam" id="NF040570">
    <property type="entry name" value="guided_TnpB"/>
    <property type="match status" value="1"/>
</dbReference>
<keyword evidence="2" id="KW-0815">Transposition</keyword>
<dbReference type="InterPro" id="IPR001959">
    <property type="entry name" value="Transposase"/>
</dbReference>
<keyword evidence="6" id="KW-0233">DNA recombination</keyword>
<dbReference type="Proteomes" id="UP000319865">
    <property type="component" value="Unassembled WGS sequence"/>
</dbReference>
<dbReference type="Pfam" id="PF01385">
    <property type="entry name" value="OrfB_IS605"/>
    <property type="match status" value="1"/>
</dbReference>
<evidence type="ECO:0000313" key="11">
    <source>
        <dbReference type="Proteomes" id="UP000319865"/>
    </source>
</evidence>
<feature type="domain" description="Cas12f1-like TNB" evidence="8">
    <location>
        <begin position="330"/>
        <end position="397"/>
    </location>
</feature>
<dbReference type="GO" id="GO:0046872">
    <property type="term" value="F:metal ion binding"/>
    <property type="evidence" value="ECO:0007669"/>
    <property type="project" value="UniProtKB-KW"/>
</dbReference>
<evidence type="ECO:0000256" key="6">
    <source>
        <dbReference type="ARBA" id="ARBA00023172"/>
    </source>
</evidence>
<dbReference type="EMBL" id="VFQE01000001">
    <property type="protein sequence ID" value="TQN43367.1"/>
    <property type="molecule type" value="Genomic_DNA"/>
</dbReference>
<reference evidence="10 11" key="1">
    <citation type="submission" date="2019-06" db="EMBL/GenBank/DDBJ databases">
        <title>Sequencing the genomes of 1000 actinobacteria strains.</title>
        <authorList>
            <person name="Klenk H.-P."/>
        </authorList>
    </citation>
    <scope>NUCLEOTIDE SEQUENCE [LARGE SCALE GENOMIC DNA]</scope>
    <source>
        <strain evidence="10 11">DSM 46837</strain>
    </source>
</reference>
<comment type="caution">
    <text evidence="10">The sequence shown here is derived from an EMBL/GenBank/DDBJ whole genome shotgun (WGS) entry which is preliminary data.</text>
</comment>
<sequence>MSVVTGTMPVVSHGAVRVRLDVTDVQAGMLLRAAGARRFAWNWAVAKIKANADQWTAEATYGLERADRVRPLSFFTLAKMWTTEKPDVAPWAGEHSTWTFRYALRDAANAHAAFLAGERRFPRFKSRRRDRSRFTVRDGLALKAGWVRLAKYGWVRISSACPQQAKLRRLLRRGNAVLQHITVTKHSDGRWYATVNFTREARTPAAQRTAPAGPVVGVDRGVKTAAVVADANGQMVAELPASRALRDRLRHVRHLQRSVSRAQKGSANRHKAVARLGRAHARAAAVRADALHAFTARLAREHAVVVVETLATKNLMANRALAAAIGDQGWAELARQLQYKTARHGGQLIVADRWFASSKTCSSCGAVKLKLTLAERSYRCDACGLICDRDTNAAANLAAWGEHTLGTCPCVIQAGDRHPGGPSAGASRHACGGWVSGPAVSAGPVLPGEAGTSRPRVSVA</sequence>
<dbReference type="GO" id="GO:0006310">
    <property type="term" value="P:DNA recombination"/>
    <property type="evidence" value="ECO:0007669"/>
    <property type="project" value="UniProtKB-KW"/>
</dbReference>
<evidence type="ECO:0000256" key="3">
    <source>
        <dbReference type="ARBA" id="ARBA00022723"/>
    </source>
</evidence>
<comment type="similarity">
    <text evidence="1">In the C-terminal section; belongs to the transposase 35 family.</text>
</comment>
<evidence type="ECO:0000259" key="9">
    <source>
        <dbReference type="Pfam" id="PF12323"/>
    </source>
</evidence>
<evidence type="ECO:0000256" key="4">
    <source>
        <dbReference type="ARBA" id="ARBA00022833"/>
    </source>
</evidence>